<evidence type="ECO:0000313" key="2">
    <source>
        <dbReference type="Proteomes" id="UP000187429"/>
    </source>
</evidence>
<dbReference type="EMBL" id="LSSM01000504">
    <property type="protein sequence ID" value="OMJ28699.1"/>
    <property type="molecule type" value="Genomic_DNA"/>
</dbReference>
<accession>A0A1R1YP61</accession>
<gene>
    <name evidence="1" type="ORF">AYI69_g1809</name>
</gene>
<name>A0A1R1YP61_9FUNG</name>
<dbReference type="AlphaFoldDB" id="A0A1R1YP61"/>
<organism evidence="1 2">
    <name type="scientific">Smittium culicis</name>
    <dbReference type="NCBI Taxonomy" id="133412"/>
    <lineage>
        <taxon>Eukaryota</taxon>
        <taxon>Fungi</taxon>
        <taxon>Fungi incertae sedis</taxon>
        <taxon>Zoopagomycota</taxon>
        <taxon>Kickxellomycotina</taxon>
        <taxon>Harpellomycetes</taxon>
        <taxon>Harpellales</taxon>
        <taxon>Legeriomycetaceae</taxon>
        <taxon>Smittium</taxon>
    </lineage>
</organism>
<protein>
    <submittedName>
        <fullName evidence="1">Uncharacterized protein</fullName>
    </submittedName>
</protein>
<reference evidence="2" key="1">
    <citation type="submission" date="2017-01" db="EMBL/GenBank/DDBJ databases">
        <authorList>
            <person name="Wang Y."/>
            <person name="White M."/>
            <person name="Kvist S."/>
            <person name="Moncalvo J.-M."/>
        </authorList>
    </citation>
    <scope>NUCLEOTIDE SEQUENCE [LARGE SCALE GENOMIC DNA]</scope>
    <source>
        <strain evidence="2">ID-206-W2</strain>
    </source>
</reference>
<sequence>MAQKKNITDPDKNVVEENVFMDPTIPKAKPKLLSNHVAVTDIAHEKTSPEPIPNKTPWKIARDSTEVETEDAIKEINPIIVPNRDKFLAPTYPTTLPEIMPENKVKEVARVTIHATFVGLTFGNSLVTYSV</sequence>
<dbReference type="Proteomes" id="UP000187429">
    <property type="component" value="Unassembled WGS sequence"/>
</dbReference>
<comment type="caution">
    <text evidence="1">The sequence shown here is derived from an EMBL/GenBank/DDBJ whole genome shotgun (WGS) entry which is preliminary data.</text>
</comment>
<evidence type="ECO:0000313" key="1">
    <source>
        <dbReference type="EMBL" id="OMJ28699.1"/>
    </source>
</evidence>
<keyword evidence="2" id="KW-1185">Reference proteome</keyword>
<proteinExistence type="predicted"/>